<dbReference type="Gene3D" id="2.40.10.10">
    <property type="entry name" value="Trypsin-like serine proteases"/>
    <property type="match status" value="2"/>
</dbReference>
<dbReference type="AlphaFoldDB" id="A0AAC8QI59"/>
<evidence type="ECO:0000313" key="4">
    <source>
        <dbReference type="Proteomes" id="UP000035579"/>
    </source>
</evidence>
<evidence type="ECO:0000313" key="5">
    <source>
        <dbReference type="Proteomes" id="UP000256345"/>
    </source>
</evidence>
<proteinExistence type="predicted"/>
<evidence type="ECO:0000259" key="1">
    <source>
        <dbReference type="Pfam" id="PF19955"/>
    </source>
</evidence>
<evidence type="ECO:0000313" key="3">
    <source>
        <dbReference type="EMBL" id="REG29825.1"/>
    </source>
</evidence>
<dbReference type="SUPFAM" id="SSF50494">
    <property type="entry name" value="Trypsin-like serine proteases"/>
    <property type="match status" value="1"/>
</dbReference>
<dbReference type="KEGG" id="age:AA314_09714"/>
<keyword evidence="5" id="KW-1185">Reference proteome</keyword>
<sequence>MAIDLKGPQADAFTDALASAFLDFEELEMMVRFGLNEKLQRITKVDSQEKVAFALINWAESNDRLDELLAAALKRNPGNAKLKQFAYEVFLTSDAVPATSLEALVMPAVPFQDVVGWRERMARSERCVCRVEIPGKDNGWKGVGTAFLVGPEVVLTNKHVANEMLGGARVRFDYVRDGAGRVYALAPDWLVCDSPITELDFALVRLAEPVGNEPLEGASGRSRGWLQPKPHTFTLQEPLLILQHPSADHLKLGVGAVKQLQAAPQRIHYTTNTLAGSSGSPCFTLGWELVALHHAGAASANQGVPMGAILARLTEQKKADLLASPAP</sequence>
<organism evidence="2 4">
    <name type="scientific">Archangium gephyra</name>
    <dbReference type="NCBI Taxonomy" id="48"/>
    <lineage>
        <taxon>Bacteria</taxon>
        <taxon>Pseudomonadati</taxon>
        <taxon>Myxococcota</taxon>
        <taxon>Myxococcia</taxon>
        <taxon>Myxococcales</taxon>
        <taxon>Cystobacterineae</taxon>
        <taxon>Archangiaceae</taxon>
        <taxon>Archangium</taxon>
    </lineage>
</organism>
<gene>
    <name evidence="2" type="ORF">AA314_09714</name>
    <name evidence="3" type="ORF">ATI61_107522</name>
</gene>
<dbReference type="PANTHER" id="PTHR14389">
    <property type="entry name" value="SI:CH1073-475A24.1"/>
    <property type="match status" value="1"/>
</dbReference>
<dbReference type="EMBL" id="QUMU01000007">
    <property type="protein sequence ID" value="REG29825.1"/>
    <property type="molecule type" value="Genomic_DNA"/>
</dbReference>
<dbReference type="InterPro" id="IPR045430">
    <property type="entry name" value="EAD1"/>
</dbReference>
<dbReference type="Proteomes" id="UP000256345">
    <property type="component" value="Unassembled WGS sequence"/>
</dbReference>
<protein>
    <submittedName>
        <fullName evidence="3">Trypsin-like peptidase</fullName>
    </submittedName>
</protein>
<feature type="domain" description="Effector-associated" evidence="1">
    <location>
        <begin position="4"/>
        <end position="88"/>
    </location>
</feature>
<accession>A0AAC8QI59</accession>
<dbReference type="PANTHER" id="PTHR14389:SF3">
    <property type="entry name" value="PROTEIN FAM111A-LIKE"/>
    <property type="match status" value="1"/>
</dbReference>
<evidence type="ECO:0000313" key="2">
    <source>
        <dbReference type="EMBL" id="AKJ08088.1"/>
    </source>
</evidence>
<dbReference type="Pfam" id="PF19955">
    <property type="entry name" value="EAD1"/>
    <property type="match status" value="1"/>
</dbReference>
<dbReference type="Proteomes" id="UP000035579">
    <property type="component" value="Chromosome"/>
</dbReference>
<reference evidence="2 4" key="1">
    <citation type="submission" date="2015-05" db="EMBL/GenBank/DDBJ databases">
        <title>Genome assembly of Archangium gephyra DSM 2261.</title>
        <authorList>
            <person name="Sharma G."/>
            <person name="Subramanian S."/>
        </authorList>
    </citation>
    <scope>NUCLEOTIDE SEQUENCE [LARGE SCALE GENOMIC DNA]</scope>
    <source>
        <strain evidence="2 4">DSM 2261</strain>
    </source>
</reference>
<dbReference type="InterPro" id="IPR009003">
    <property type="entry name" value="Peptidase_S1_PA"/>
</dbReference>
<dbReference type="RefSeq" id="WP_047860942.1">
    <property type="nucleotide sequence ID" value="NZ_CP011509.1"/>
</dbReference>
<name>A0AAC8QI59_9BACT</name>
<reference evidence="3 5" key="2">
    <citation type="submission" date="2018-08" db="EMBL/GenBank/DDBJ databases">
        <title>Genomic Encyclopedia of Archaeal and Bacterial Type Strains, Phase II (KMG-II): from individual species to whole genera.</title>
        <authorList>
            <person name="Goeker M."/>
        </authorList>
    </citation>
    <scope>NUCLEOTIDE SEQUENCE [LARGE SCALE GENOMIC DNA]</scope>
    <source>
        <strain evidence="3 5">DSM 2261</strain>
    </source>
</reference>
<dbReference type="EMBL" id="CP011509">
    <property type="protein sequence ID" value="AKJ08088.1"/>
    <property type="molecule type" value="Genomic_DNA"/>
</dbReference>
<dbReference type="Pfam" id="PF13365">
    <property type="entry name" value="Trypsin_2"/>
    <property type="match status" value="1"/>
</dbReference>
<dbReference type="InterPro" id="IPR043504">
    <property type="entry name" value="Peptidase_S1_PA_chymotrypsin"/>
</dbReference>